<dbReference type="RefSeq" id="WP_394164228.1">
    <property type="nucleotide sequence ID" value="NZ_JBHGCJ010000013.1"/>
</dbReference>
<evidence type="ECO:0000259" key="3">
    <source>
        <dbReference type="Pfam" id="PF17820"/>
    </source>
</evidence>
<dbReference type="SUPFAM" id="SSF50156">
    <property type="entry name" value="PDZ domain-like"/>
    <property type="match status" value="1"/>
</dbReference>
<feature type="chain" id="PRO_5046205584" evidence="2">
    <location>
        <begin position="23"/>
        <end position="139"/>
    </location>
</feature>
<dbReference type="Pfam" id="PF17820">
    <property type="entry name" value="PDZ_6"/>
    <property type="match status" value="1"/>
</dbReference>
<keyword evidence="5" id="KW-1185">Reference proteome</keyword>
<name>A0ABW7D4H9_9GAMM</name>
<reference evidence="4 5" key="1">
    <citation type="submission" date="2024-09" db="EMBL/GenBank/DDBJ databases">
        <authorList>
            <consortium name="All-Russian atlas of soil microorganisms"/>
            <consortium name="as a basis for the search for new antimicrobial producers and enzymes with unique properties"/>
            <person name="Sokolova E.A."/>
            <person name="Voronina E.N."/>
        </authorList>
    </citation>
    <scope>NUCLEOTIDE SEQUENCE [LARGE SCALE GENOMIC DNA]</scope>
    <source>
        <strain evidence="4 5">AF-22b-331.1</strain>
    </source>
</reference>
<accession>A0ABW7D4H9</accession>
<gene>
    <name evidence="4" type="ORF">ACEU0G_000583</name>
</gene>
<proteinExistence type="predicted"/>
<keyword evidence="2" id="KW-0732">Signal</keyword>
<evidence type="ECO:0000313" key="4">
    <source>
        <dbReference type="EMBL" id="MFG6110704.1"/>
    </source>
</evidence>
<protein>
    <submittedName>
        <fullName evidence="4">PDZ domain-containing protein</fullName>
    </submittedName>
</protein>
<dbReference type="InterPro" id="IPR036034">
    <property type="entry name" value="PDZ_sf"/>
</dbReference>
<feature type="signal peptide" evidence="2">
    <location>
        <begin position="1"/>
        <end position="22"/>
    </location>
</feature>
<dbReference type="Gene3D" id="2.30.42.10">
    <property type="match status" value="1"/>
</dbReference>
<evidence type="ECO:0000256" key="2">
    <source>
        <dbReference type="SAM" id="SignalP"/>
    </source>
</evidence>
<sequence length="139" mass="14712">MRKTVLSTLVLSFLLASAPALAATTPTTTETGRLEWREGDHHLVVDASQGIVRVTTTEPANYFGARSGDRILRIDGKPVRSIDDLTGYLAASSRSQVPMTVLRKGNQVTVSIDPAAWGKVLPPAPPAPPAPPPPPRPGT</sequence>
<evidence type="ECO:0000313" key="5">
    <source>
        <dbReference type="Proteomes" id="UP001605261"/>
    </source>
</evidence>
<dbReference type="InterPro" id="IPR041489">
    <property type="entry name" value="PDZ_6"/>
</dbReference>
<comment type="caution">
    <text evidence="4">The sequence shown here is derived from an EMBL/GenBank/DDBJ whole genome shotgun (WGS) entry which is preliminary data.</text>
</comment>
<feature type="region of interest" description="Disordered" evidence="1">
    <location>
        <begin position="117"/>
        <end position="139"/>
    </location>
</feature>
<evidence type="ECO:0000256" key="1">
    <source>
        <dbReference type="SAM" id="MobiDB-lite"/>
    </source>
</evidence>
<organism evidence="4 5">
    <name type="scientific">Stenotrophomonas nematodicola</name>
    <dbReference type="NCBI Taxonomy" id="2656746"/>
    <lineage>
        <taxon>Bacteria</taxon>
        <taxon>Pseudomonadati</taxon>
        <taxon>Pseudomonadota</taxon>
        <taxon>Gammaproteobacteria</taxon>
        <taxon>Lysobacterales</taxon>
        <taxon>Lysobacteraceae</taxon>
        <taxon>Stenotrophomonas</taxon>
    </lineage>
</organism>
<feature type="domain" description="PDZ" evidence="3">
    <location>
        <begin position="57"/>
        <end position="103"/>
    </location>
</feature>
<feature type="compositionally biased region" description="Pro residues" evidence="1">
    <location>
        <begin position="122"/>
        <end position="139"/>
    </location>
</feature>
<dbReference type="Proteomes" id="UP001605261">
    <property type="component" value="Unassembled WGS sequence"/>
</dbReference>
<dbReference type="EMBL" id="JBHGCJ010000013">
    <property type="protein sequence ID" value="MFG6110704.1"/>
    <property type="molecule type" value="Genomic_DNA"/>
</dbReference>